<sequence>MIWNRRTFFRLPCEKQKPQSSTSPLMEHGWSSSTVCYFFSFVFFAV</sequence>
<name>A0A0E9W311_ANGAN</name>
<reference evidence="1" key="1">
    <citation type="submission" date="2014-11" db="EMBL/GenBank/DDBJ databases">
        <authorList>
            <person name="Amaro Gonzalez C."/>
        </authorList>
    </citation>
    <scope>NUCLEOTIDE SEQUENCE</scope>
</reference>
<protein>
    <submittedName>
        <fullName evidence="1">Uncharacterized protein</fullName>
    </submittedName>
</protein>
<reference evidence="1" key="2">
    <citation type="journal article" date="2015" name="Fish Shellfish Immunol.">
        <title>Early steps in the European eel (Anguilla anguilla)-Vibrio vulnificus interaction in the gills: Role of the RtxA13 toxin.</title>
        <authorList>
            <person name="Callol A."/>
            <person name="Pajuelo D."/>
            <person name="Ebbesson L."/>
            <person name="Teles M."/>
            <person name="MacKenzie S."/>
            <person name="Amaro C."/>
        </authorList>
    </citation>
    <scope>NUCLEOTIDE SEQUENCE</scope>
</reference>
<organism evidence="1">
    <name type="scientific">Anguilla anguilla</name>
    <name type="common">European freshwater eel</name>
    <name type="synonym">Muraena anguilla</name>
    <dbReference type="NCBI Taxonomy" id="7936"/>
    <lineage>
        <taxon>Eukaryota</taxon>
        <taxon>Metazoa</taxon>
        <taxon>Chordata</taxon>
        <taxon>Craniata</taxon>
        <taxon>Vertebrata</taxon>
        <taxon>Euteleostomi</taxon>
        <taxon>Actinopterygii</taxon>
        <taxon>Neopterygii</taxon>
        <taxon>Teleostei</taxon>
        <taxon>Anguilliformes</taxon>
        <taxon>Anguillidae</taxon>
        <taxon>Anguilla</taxon>
    </lineage>
</organism>
<proteinExistence type="predicted"/>
<evidence type="ECO:0000313" key="1">
    <source>
        <dbReference type="EMBL" id="JAH83888.1"/>
    </source>
</evidence>
<dbReference type="EMBL" id="GBXM01024689">
    <property type="protein sequence ID" value="JAH83888.1"/>
    <property type="molecule type" value="Transcribed_RNA"/>
</dbReference>
<dbReference type="AlphaFoldDB" id="A0A0E9W311"/>
<accession>A0A0E9W311</accession>